<dbReference type="PANTHER" id="PTHR47843:SF5">
    <property type="entry name" value="BTB_POZ DOMAIN PROTEIN"/>
    <property type="match status" value="1"/>
</dbReference>
<dbReference type="Proteomes" id="UP000183809">
    <property type="component" value="Unassembled WGS sequence"/>
</dbReference>
<comment type="caution">
    <text evidence="2">The sequence shown here is derived from an EMBL/GenBank/DDBJ whole genome shotgun (WGS) entry which is preliminary data.</text>
</comment>
<accession>A0A1J9QTM9</accession>
<dbReference type="GeneID" id="31015603"/>
<dbReference type="OrthoDB" id="6359816at2759"/>
<keyword evidence="3" id="KW-1185">Reference proteome</keyword>
<dbReference type="AlphaFoldDB" id="A0A1J9QTM9"/>
<name>A0A1J9QTM9_9PEZI</name>
<dbReference type="CDD" id="cd18186">
    <property type="entry name" value="BTB_POZ_ZBTB_KLHL-like"/>
    <property type="match status" value="1"/>
</dbReference>
<dbReference type="SMART" id="SM00225">
    <property type="entry name" value="BTB"/>
    <property type="match status" value="1"/>
</dbReference>
<dbReference type="PANTHER" id="PTHR47843">
    <property type="entry name" value="BTB DOMAIN-CONTAINING PROTEIN-RELATED"/>
    <property type="match status" value="1"/>
</dbReference>
<dbReference type="InterPro" id="IPR000210">
    <property type="entry name" value="BTB/POZ_dom"/>
</dbReference>
<dbReference type="RefSeq" id="XP_020128594.1">
    <property type="nucleotide sequence ID" value="XM_020275342.1"/>
</dbReference>
<sequence>METSDDENFPTLREGLRKCLASGEGSDMTIKCGDTVHNVHRMIVCVQSSFFANAMKKEHNFEEAQTNVVDLSDDDPAVVQAAIRFMYTGHYSVTELVGQDEKIDMHLSVYFFADRCGIGGLREYCTKEIKKLLETDFFRPELFLRIVSAAYNNIPENDSVLHYYLGMTASKNFPALLRQKNFWDIANAAGRFSTSTLRALAGQGIIPGTYNGVGNFICRNCDRNVILRLSRDTRVEIRGCEHWIAKEPTFCPSCGADELTEVWLY</sequence>
<proteinExistence type="predicted"/>
<dbReference type="STRING" id="236234.A0A1J9QTM9"/>
<dbReference type="Pfam" id="PF00651">
    <property type="entry name" value="BTB"/>
    <property type="match status" value="1"/>
</dbReference>
<dbReference type="EMBL" id="MNUE01000039">
    <property type="protein sequence ID" value="OJD32334.1"/>
    <property type="molecule type" value="Genomic_DNA"/>
</dbReference>
<evidence type="ECO:0000313" key="2">
    <source>
        <dbReference type="EMBL" id="OJD32334.1"/>
    </source>
</evidence>
<protein>
    <submittedName>
        <fullName evidence="2">Btb poz domain protein</fullName>
    </submittedName>
</protein>
<evidence type="ECO:0000313" key="3">
    <source>
        <dbReference type="Proteomes" id="UP000183809"/>
    </source>
</evidence>
<gene>
    <name evidence="2" type="ORF">BKCO1_3900034</name>
</gene>
<dbReference type="InterPro" id="IPR011333">
    <property type="entry name" value="SKP1/BTB/POZ_sf"/>
</dbReference>
<dbReference type="PROSITE" id="PS50097">
    <property type="entry name" value="BTB"/>
    <property type="match status" value="1"/>
</dbReference>
<dbReference type="Gene3D" id="3.30.710.10">
    <property type="entry name" value="Potassium Channel Kv1.1, Chain A"/>
    <property type="match status" value="1"/>
</dbReference>
<dbReference type="SUPFAM" id="SSF54695">
    <property type="entry name" value="POZ domain"/>
    <property type="match status" value="1"/>
</dbReference>
<feature type="domain" description="BTB" evidence="1">
    <location>
        <begin position="26"/>
        <end position="95"/>
    </location>
</feature>
<evidence type="ECO:0000259" key="1">
    <source>
        <dbReference type="PROSITE" id="PS50097"/>
    </source>
</evidence>
<organism evidence="2 3">
    <name type="scientific">Diplodia corticola</name>
    <dbReference type="NCBI Taxonomy" id="236234"/>
    <lineage>
        <taxon>Eukaryota</taxon>
        <taxon>Fungi</taxon>
        <taxon>Dikarya</taxon>
        <taxon>Ascomycota</taxon>
        <taxon>Pezizomycotina</taxon>
        <taxon>Dothideomycetes</taxon>
        <taxon>Dothideomycetes incertae sedis</taxon>
        <taxon>Botryosphaeriales</taxon>
        <taxon>Botryosphaeriaceae</taxon>
        <taxon>Diplodia</taxon>
    </lineage>
</organism>
<reference evidence="2 3" key="1">
    <citation type="submission" date="2016-10" db="EMBL/GenBank/DDBJ databases">
        <title>Proteomics and genomics reveal pathogen-plant mechanisms compatible with a hemibiotrophic lifestyle of Diplodia corticola.</title>
        <authorList>
            <person name="Fernandes I."/>
            <person name="De Jonge R."/>
            <person name="Van De Peer Y."/>
            <person name="Devreese B."/>
            <person name="Alves A."/>
            <person name="Esteves A.C."/>
        </authorList>
    </citation>
    <scope>NUCLEOTIDE SEQUENCE [LARGE SCALE GENOMIC DNA]</scope>
    <source>
        <strain evidence="2 3">CBS 112549</strain>
    </source>
</reference>